<comment type="caution">
    <text evidence="2">The sequence shown here is derived from an EMBL/GenBank/DDBJ whole genome shotgun (WGS) entry which is preliminary data.</text>
</comment>
<dbReference type="AlphaFoldDB" id="A0A5B7K5L6"/>
<organism evidence="2 3">
    <name type="scientific">Portunus trituberculatus</name>
    <name type="common">Swimming crab</name>
    <name type="synonym">Neptunus trituberculatus</name>
    <dbReference type="NCBI Taxonomy" id="210409"/>
    <lineage>
        <taxon>Eukaryota</taxon>
        <taxon>Metazoa</taxon>
        <taxon>Ecdysozoa</taxon>
        <taxon>Arthropoda</taxon>
        <taxon>Crustacea</taxon>
        <taxon>Multicrustacea</taxon>
        <taxon>Malacostraca</taxon>
        <taxon>Eumalacostraca</taxon>
        <taxon>Eucarida</taxon>
        <taxon>Decapoda</taxon>
        <taxon>Pleocyemata</taxon>
        <taxon>Brachyura</taxon>
        <taxon>Eubrachyura</taxon>
        <taxon>Portunoidea</taxon>
        <taxon>Portunidae</taxon>
        <taxon>Portuninae</taxon>
        <taxon>Portunus</taxon>
    </lineage>
</organism>
<proteinExistence type="predicted"/>
<name>A0A5B7K5L6_PORTR</name>
<feature type="compositionally biased region" description="Basic and acidic residues" evidence="1">
    <location>
        <begin position="50"/>
        <end position="61"/>
    </location>
</feature>
<evidence type="ECO:0000256" key="1">
    <source>
        <dbReference type="SAM" id="MobiDB-lite"/>
    </source>
</evidence>
<gene>
    <name evidence="2" type="ORF">E2C01_097737</name>
</gene>
<feature type="region of interest" description="Disordered" evidence="1">
    <location>
        <begin position="1"/>
        <end position="62"/>
    </location>
</feature>
<evidence type="ECO:0000313" key="2">
    <source>
        <dbReference type="EMBL" id="MPD02176.1"/>
    </source>
</evidence>
<dbReference type="EMBL" id="VSRR010130246">
    <property type="protein sequence ID" value="MPD02176.1"/>
    <property type="molecule type" value="Genomic_DNA"/>
</dbReference>
<protein>
    <submittedName>
        <fullName evidence="2">Uncharacterized protein</fullName>
    </submittedName>
</protein>
<evidence type="ECO:0000313" key="3">
    <source>
        <dbReference type="Proteomes" id="UP000324222"/>
    </source>
</evidence>
<accession>A0A5B7K5L6</accession>
<dbReference type="Proteomes" id="UP000324222">
    <property type="component" value="Unassembled WGS sequence"/>
</dbReference>
<reference evidence="2 3" key="1">
    <citation type="submission" date="2019-05" db="EMBL/GenBank/DDBJ databases">
        <title>Another draft genome of Portunus trituberculatus and its Hox gene families provides insights of decapod evolution.</title>
        <authorList>
            <person name="Jeong J.-H."/>
            <person name="Song I."/>
            <person name="Kim S."/>
            <person name="Choi T."/>
            <person name="Kim D."/>
            <person name="Ryu S."/>
            <person name="Kim W."/>
        </authorList>
    </citation>
    <scope>NUCLEOTIDE SEQUENCE [LARGE SCALE GENOMIC DNA]</scope>
    <source>
        <tissue evidence="2">Muscle</tissue>
    </source>
</reference>
<feature type="compositionally biased region" description="Acidic residues" evidence="1">
    <location>
        <begin position="1"/>
        <end position="12"/>
    </location>
</feature>
<sequence>MEEEEEEEEEEEVQSHQHVSPEPPTPSSRFLSWPRQRESQGAGGEMETGSSERKFSGRTEALDVCVDENFLERGGDER</sequence>
<keyword evidence="3" id="KW-1185">Reference proteome</keyword>